<evidence type="ECO:0000313" key="4">
    <source>
        <dbReference type="EMBL" id="KAI5079192.1"/>
    </source>
</evidence>
<feature type="compositionally biased region" description="Polar residues" evidence="3">
    <location>
        <begin position="291"/>
        <end position="308"/>
    </location>
</feature>
<dbReference type="Pfam" id="PF03514">
    <property type="entry name" value="GRAS"/>
    <property type="match status" value="1"/>
</dbReference>
<name>A0A9D4ZMG7_ADICA</name>
<keyword evidence="1" id="KW-0805">Transcription regulation</keyword>
<reference evidence="4" key="1">
    <citation type="submission" date="2021-01" db="EMBL/GenBank/DDBJ databases">
        <title>Adiantum capillus-veneris genome.</title>
        <authorList>
            <person name="Fang Y."/>
            <person name="Liao Q."/>
        </authorList>
    </citation>
    <scope>NUCLEOTIDE SEQUENCE</scope>
    <source>
        <strain evidence="4">H3</strain>
        <tissue evidence="4">Leaf</tissue>
    </source>
</reference>
<gene>
    <name evidence="4" type="ORF">GOP47_0006863</name>
</gene>
<sequence length="720" mass="79729">MEAFLSPSWYPNPFSHSQSTNEVYSSLPYSLLVEEQGFDRPFTPSSPSLDMEAALRHLSSTCDSELSASSNSFDEPDAPFTPSSPSLDMEAALQHLRTSSCDSELSSSPVSVDDPDVLMVDPFLDYLNEVLMEEQGEGGVDVSCMRQDVEASYNAIVSSLYDIIGECSPLDSTSSKSSLTRESQVSNNTFPACCGSDVSLGQEKAGKSSSHAHKGPFETAHTGEGPVVGGISFLRFNGVKAQDQEQTSNFDLLLPNDDKSNTKPSSVEISFEELNVNAGYADLYVGKPSLPETSTTTGKATKLNGSKKNTSRAARKGGQSVRNASAEVGGFLDLRELLVSCAQAVAMGDVKKASEILQELYQDHGVSEKGNGLQRTAHYFCDALVARMGGRGGHKYRTMCENMPSMVSFLRPLKMWYGVSPYMKLMYYFANQNILKSAEGASRLHILDYGSFYGLQWPCLINALADRAGGPPLLVITGIDCSKPGLNSLEWLQESGRRLAAYARTYNVPFRFHAIVSDHWDDIDPASLHLHESEVLVINCMKCLRHHADESVNSSLTIAPRQKLLMSMRSLNPHLLLVAEINSASNSPFFVSRFREALYLYSNMMDMLDTLWSDDEDRLVVESRTWARDILNIVACEGAERVERPETYRQWNARIKRAGFELQPIPSVILSRSRSYVKQHHHKDFFVLDDANGWMLLGWKGRVTFTMSAWKPYLLTNSAP</sequence>
<dbReference type="PANTHER" id="PTHR31636">
    <property type="entry name" value="OSJNBA0084A10.13 PROTEIN-RELATED"/>
    <property type="match status" value="1"/>
</dbReference>
<dbReference type="EMBL" id="JABFUD020000006">
    <property type="protein sequence ID" value="KAI5079192.1"/>
    <property type="molecule type" value="Genomic_DNA"/>
</dbReference>
<keyword evidence="2" id="KW-0804">Transcription</keyword>
<proteinExistence type="predicted"/>
<evidence type="ECO:0000313" key="5">
    <source>
        <dbReference type="Proteomes" id="UP000886520"/>
    </source>
</evidence>
<accession>A0A9D4ZMG7</accession>
<comment type="caution">
    <text evidence="4">The sequence shown here is derived from an EMBL/GenBank/DDBJ whole genome shotgun (WGS) entry which is preliminary data.</text>
</comment>
<feature type="region of interest" description="Disordered" evidence="3">
    <location>
        <begin position="66"/>
        <end position="86"/>
    </location>
</feature>
<feature type="region of interest" description="Disordered" evidence="3">
    <location>
        <begin position="288"/>
        <end position="321"/>
    </location>
</feature>
<keyword evidence="5" id="KW-1185">Reference proteome</keyword>
<dbReference type="PROSITE" id="PS50985">
    <property type="entry name" value="GRAS"/>
    <property type="match status" value="1"/>
</dbReference>
<evidence type="ECO:0000256" key="3">
    <source>
        <dbReference type="SAM" id="MobiDB-lite"/>
    </source>
</evidence>
<dbReference type="Proteomes" id="UP000886520">
    <property type="component" value="Chromosome 6"/>
</dbReference>
<evidence type="ECO:0000256" key="2">
    <source>
        <dbReference type="ARBA" id="ARBA00023163"/>
    </source>
</evidence>
<dbReference type="InterPro" id="IPR005202">
    <property type="entry name" value="TF_GRAS"/>
</dbReference>
<dbReference type="AlphaFoldDB" id="A0A9D4ZMG7"/>
<organism evidence="4 5">
    <name type="scientific">Adiantum capillus-veneris</name>
    <name type="common">Maidenhair fern</name>
    <dbReference type="NCBI Taxonomy" id="13818"/>
    <lineage>
        <taxon>Eukaryota</taxon>
        <taxon>Viridiplantae</taxon>
        <taxon>Streptophyta</taxon>
        <taxon>Embryophyta</taxon>
        <taxon>Tracheophyta</taxon>
        <taxon>Polypodiopsida</taxon>
        <taxon>Polypodiidae</taxon>
        <taxon>Polypodiales</taxon>
        <taxon>Pteridineae</taxon>
        <taxon>Pteridaceae</taxon>
        <taxon>Vittarioideae</taxon>
        <taxon>Adiantum</taxon>
    </lineage>
</organism>
<evidence type="ECO:0000256" key="1">
    <source>
        <dbReference type="ARBA" id="ARBA00023015"/>
    </source>
</evidence>
<protein>
    <submittedName>
        <fullName evidence="4">Uncharacterized protein</fullName>
    </submittedName>
</protein>
<feature type="region of interest" description="Disordered" evidence="3">
    <location>
        <begin position="204"/>
        <end position="223"/>
    </location>
</feature>
<dbReference type="OrthoDB" id="47276at2759"/>